<dbReference type="AlphaFoldDB" id="A0A1T4SKZ2"/>
<protein>
    <recommendedName>
        <fullName evidence="3">SEC-C motif-containing protein</fullName>
    </recommendedName>
</protein>
<sequence length="229" mass="25730">MARHPQLVRTGPGTVEGGVLINAEYEGEIINERFDVRITKANPASDRVPALYETGGRTNAIAAKRGLADTRDLHRNPDNGSACVCVKQEEATRFPPSSDLSFFIDGLARDYLYGLAFYDRHGRWPWGERAHGSVGLLEFYADNDEPLTNTDIETIVPYFVREKNWLEFDKQLRRPKEHRACICGSGEPFGKCHPKALQGLLALTAEIDRLGMKRRSLFDRARTQLAKGI</sequence>
<evidence type="ECO:0000313" key="1">
    <source>
        <dbReference type="EMBL" id="SKA28862.1"/>
    </source>
</evidence>
<proteinExistence type="predicted"/>
<dbReference type="EMBL" id="FUWJ01000008">
    <property type="protein sequence ID" value="SKA28862.1"/>
    <property type="molecule type" value="Genomic_DNA"/>
</dbReference>
<dbReference type="STRING" id="225324.SAMN02745126_04837"/>
<name>A0A1T4SKZ2_9HYPH</name>
<keyword evidence="2" id="KW-1185">Reference proteome</keyword>
<reference evidence="2" key="1">
    <citation type="submission" date="2017-02" db="EMBL/GenBank/DDBJ databases">
        <authorList>
            <person name="Varghese N."/>
            <person name="Submissions S."/>
        </authorList>
    </citation>
    <scope>NUCLEOTIDE SEQUENCE [LARGE SCALE GENOMIC DNA]</scope>
    <source>
        <strain evidence="2">ATCC 27094</strain>
    </source>
</reference>
<evidence type="ECO:0000313" key="2">
    <source>
        <dbReference type="Proteomes" id="UP000190092"/>
    </source>
</evidence>
<gene>
    <name evidence="1" type="ORF">SAMN02745126_04837</name>
</gene>
<dbReference type="Proteomes" id="UP000190092">
    <property type="component" value="Unassembled WGS sequence"/>
</dbReference>
<organism evidence="1 2">
    <name type="scientific">Enhydrobacter aerosaccus</name>
    <dbReference type="NCBI Taxonomy" id="225324"/>
    <lineage>
        <taxon>Bacteria</taxon>
        <taxon>Pseudomonadati</taxon>
        <taxon>Pseudomonadota</taxon>
        <taxon>Alphaproteobacteria</taxon>
        <taxon>Hyphomicrobiales</taxon>
        <taxon>Enhydrobacter</taxon>
    </lineage>
</organism>
<accession>A0A1T4SKZ2</accession>
<evidence type="ECO:0008006" key="3">
    <source>
        <dbReference type="Google" id="ProtNLM"/>
    </source>
</evidence>